<evidence type="ECO:0000313" key="3">
    <source>
        <dbReference type="Proteomes" id="UP000027153"/>
    </source>
</evidence>
<reference evidence="2 3" key="1">
    <citation type="journal article" date="2013" name="Nature">
        <title>Anaerobic oxidation of methane coupled to nitrate reduction in a novel archaeal lineage.</title>
        <authorList>
            <person name="Haroon M.F."/>
            <person name="Hu S."/>
            <person name="Shi Y."/>
            <person name="Imelfort M."/>
            <person name="Keller J."/>
            <person name="Hugenholtz P."/>
            <person name="Yuan Z."/>
            <person name="Tyson G.W."/>
        </authorList>
    </citation>
    <scope>NUCLEOTIDE SEQUENCE [LARGE SCALE GENOMIC DNA]</scope>
    <source>
        <strain evidence="2 3">ANME-2d</strain>
    </source>
</reference>
<evidence type="ECO:0000256" key="1">
    <source>
        <dbReference type="SAM" id="Phobius"/>
    </source>
</evidence>
<keyword evidence="3" id="KW-1185">Reference proteome</keyword>
<evidence type="ECO:0000313" key="2">
    <source>
        <dbReference type="EMBL" id="KCZ70804.1"/>
    </source>
</evidence>
<organism evidence="2 3">
    <name type="scientific">Candidatus Methanoperedens nitratireducens</name>
    <dbReference type="NCBI Taxonomy" id="1392998"/>
    <lineage>
        <taxon>Archaea</taxon>
        <taxon>Methanobacteriati</taxon>
        <taxon>Methanobacteriota</taxon>
        <taxon>Stenosarchaea group</taxon>
        <taxon>Methanomicrobia</taxon>
        <taxon>Methanosarcinales</taxon>
        <taxon>ANME-2 cluster</taxon>
        <taxon>Candidatus Methanoperedentaceae</taxon>
        <taxon>Candidatus Methanoperedens</taxon>
    </lineage>
</organism>
<keyword evidence="1" id="KW-1133">Transmembrane helix</keyword>
<comment type="caution">
    <text evidence="2">The sequence shown here is derived from an EMBL/GenBank/DDBJ whole genome shotgun (WGS) entry which is preliminary data.</text>
</comment>
<protein>
    <submittedName>
        <fullName evidence="2">Uncharacterized protein</fullName>
    </submittedName>
</protein>
<dbReference type="RefSeq" id="WP_048092709.1">
    <property type="nucleotide sequence ID" value="NZ_JMIY01000007.1"/>
</dbReference>
<name>A0A062V4R5_9EURY</name>
<sequence length="186" mass="20904">MDKEKTIKYTKVSTVVLLIFLASGYYLYDHTVEFRVANNAVEFGVAIPGSDILTKLLEWVTDYVVRLGVAKPTLILTISTNLTEDDTPLVNNVTFEQSGVPFFYKRVDSIPKFPEIDVNARINKLDSAPASYWASTTYTGEGTYTLTLFFKDGNEPKEGDILILPIRITGPTGVIVYKTTAFWLWE</sequence>
<gene>
    <name evidence="2" type="ORF">ANME2D_02829</name>
</gene>
<accession>A0A062V4R5</accession>
<dbReference type="OrthoDB" id="377653at2157"/>
<proteinExistence type="predicted"/>
<keyword evidence="1" id="KW-0472">Membrane</keyword>
<feature type="transmembrane region" description="Helical" evidence="1">
    <location>
        <begin position="12"/>
        <end position="28"/>
    </location>
</feature>
<dbReference type="EMBL" id="JMIY01000007">
    <property type="protein sequence ID" value="KCZ70804.1"/>
    <property type="molecule type" value="Genomic_DNA"/>
</dbReference>
<dbReference type="AlphaFoldDB" id="A0A062V4R5"/>
<keyword evidence="1" id="KW-0812">Transmembrane</keyword>
<dbReference type="Proteomes" id="UP000027153">
    <property type="component" value="Unassembled WGS sequence"/>
</dbReference>